<sequence length="406" mass="46219">MLILIKALAVLFLFKLSVVSAQSFDFSGQAALELRGFPEASLWPGQVEGVQFSSLLEPEFRWRNADRDSLLKFTPFIRVDAADDKRTHFDIREANWRKIAGKWEFLVGATRIFWGVTESRHLVNIINQIDAVEDIDEEDFLGQPMVQMGHQSDFGRFDVFLMTGFRERTFPGRDGRLRTPFPVKTGDAVYGNSAEQWHPDVALRYSHFFGDFDLGLHVFRGINREPSLVLSADNQSFTPHYALITQAGIDLQLTHDAWLWKFEGIVREGQGDTFAAVVAGLEYTFFQVAASDIDLGLIVEGLYDGRDKLSFNDIRDKQIFPTIYDKDIFLGTRLAFNDVQDSSVLVGFVTDIEDGPATLRVEAERRLGEDLKIELIGQAFFEEAPKNPVSFFRQDNFVTLRLSKFF</sequence>
<dbReference type="STRING" id="44575.SAMN05216419_10532"/>
<accession>A0A1N6GB85</accession>
<evidence type="ECO:0000313" key="2">
    <source>
        <dbReference type="Proteomes" id="UP000185062"/>
    </source>
</evidence>
<reference evidence="1 2" key="1">
    <citation type="submission" date="2016-12" db="EMBL/GenBank/DDBJ databases">
        <authorList>
            <person name="Song W.-J."/>
            <person name="Kurnit D.M."/>
        </authorList>
    </citation>
    <scope>NUCLEOTIDE SEQUENCE [LARGE SCALE GENOMIC DNA]</scope>
    <source>
        <strain evidence="1 2">ATCC 49181</strain>
    </source>
</reference>
<organism evidence="1 2">
    <name type="scientific">Nitrosomonas cryotolerans ATCC 49181</name>
    <dbReference type="NCBI Taxonomy" id="1131553"/>
    <lineage>
        <taxon>Bacteria</taxon>
        <taxon>Pseudomonadati</taxon>
        <taxon>Pseudomonadota</taxon>
        <taxon>Betaproteobacteria</taxon>
        <taxon>Nitrosomonadales</taxon>
        <taxon>Nitrosomonadaceae</taxon>
        <taxon>Nitrosomonas</taxon>
    </lineage>
</organism>
<name>A0A1N6GB85_9PROT</name>
<dbReference type="EMBL" id="FSRO01000001">
    <property type="protein sequence ID" value="SIO04806.1"/>
    <property type="molecule type" value="Genomic_DNA"/>
</dbReference>
<dbReference type="AlphaFoldDB" id="A0A1N6GB85"/>
<dbReference type="Proteomes" id="UP000185062">
    <property type="component" value="Unassembled WGS sequence"/>
</dbReference>
<protein>
    <recommendedName>
        <fullName evidence="3">Alginate export domain-containing protein</fullName>
    </recommendedName>
</protein>
<evidence type="ECO:0000313" key="1">
    <source>
        <dbReference type="EMBL" id="SIO04806.1"/>
    </source>
</evidence>
<keyword evidence="2" id="KW-1185">Reference proteome</keyword>
<gene>
    <name evidence="1" type="ORF">SAMN02743940_0633</name>
</gene>
<proteinExistence type="predicted"/>
<evidence type="ECO:0008006" key="3">
    <source>
        <dbReference type="Google" id="ProtNLM"/>
    </source>
</evidence>
<dbReference type="eggNOG" id="ENOG502Z89J">
    <property type="taxonomic scope" value="Bacteria"/>
</dbReference>
<dbReference type="RefSeq" id="WP_036573939.1">
    <property type="nucleotide sequence ID" value="NZ_FSRO01000001.1"/>
</dbReference>